<evidence type="ECO:0000313" key="2">
    <source>
        <dbReference type="Proteomes" id="UP000030988"/>
    </source>
</evidence>
<evidence type="ECO:0000313" key="1">
    <source>
        <dbReference type="EMBL" id="KHL24287.1"/>
    </source>
</evidence>
<dbReference type="RefSeq" id="WP_081996314.1">
    <property type="nucleotide sequence ID" value="NZ_JTDN01000003.1"/>
</dbReference>
<protein>
    <recommendedName>
        <fullName evidence="3">Nuclease</fullName>
    </recommendedName>
</protein>
<accession>A0A0B2BWE9</accession>
<dbReference type="Gene3D" id="2.40.50.90">
    <property type="match status" value="1"/>
</dbReference>
<evidence type="ECO:0008006" key="3">
    <source>
        <dbReference type="Google" id="ProtNLM"/>
    </source>
</evidence>
<dbReference type="OrthoDB" id="7206106at2"/>
<proteinExistence type="predicted"/>
<dbReference type="InterPro" id="IPR035437">
    <property type="entry name" value="SNase_OB-fold_sf"/>
</dbReference>
<keyword evidence="2" id="KW-1185">Reference proteome</keyword>
<name>A0A0B2BWE9_9SPHN</name>
<dbReference type="Proteomes" id="UP000030988">
    <property type="component" value="Unassembled WGS sequence"/>
</dbReference>
<reference evidence="1 2" key="1">
    <citation type="submission" date="2014-11" db="EMBL/GenBank/DDBJ databases">
        <title>Draft genome sequence of Kirrobacter mercurialis.</title>
        <authorList>
            <person name="Coil D.A."/>
            <person name="Eisen J.A."/>
        </authorList>
    </citation>
    <scope>NUCLEOTIDE SEQUENCE [LARGE SCALE GENOMIC DNA]</scope>
    <source>
        <strain evidence="1 2">Coronado</strain>
    </source>
</reference>
<dbReference type="AlphaFoldDB" id="A0A0B2BWE9"/>
<organism evidence="1 2">
    <name type="scientific">Croceibacterium mercuriale</name>
    <dbReference type="NCBI Taxonomy" id="1572751"/>
    <lineage>
        <taxon>Bacteria</taxon>
        <taxon>Pseudomonadati</taxon>
        <taxon>Pseudomonadota</taxon>
        <taxon>Alphaproteobacteria</taxon>
        <taxon>Sphingomonadales</taxon>
        <taxon>Erythrobacteraceae</taxon>
        <taxon>Croceibacterium</taxon>
    </lineage>
</organism>
<gene>
    <name evidence="1" type="ORF">PK98_15095</name>
</gene>
<dbReference type="STRING" id="1572751.PK98_15095"/>
<dbReference type="SUPFAM" id="SSF50199">
    <property type="entry name" value="Staphylococcal nuclease"/>
    <property type="match status" value="1"/>
</dbReference>
<sequence>MFACTPVAVWDGDGPIWCQEGPRIRLEGIAARERDGTCRPGHPCPRASAEASWHALVNLLGGPRGTLRSGHIQVRYPTMQCRRAGTSHERVVASCQLDDGRDLSAAMIRTGTVLEWHPR</sequence>
<dbReference type="EMBL" id="JTDN01000003">
    <property type="protein sequence ID" value="KHL24287.1"/>
    <property type="molecule type" value="Genomic_DNA"/>
</dbReference>
<comment type="caution">
    <text evidence="1">The sequence shown here is derived from an EMBL/GenBank/DDBJ whole genome shotgun (WGS) entry which is preliminary data.</text>
</comment>